<dbReference type="EMBL" id="AP021861">
    <property type="protein sequence ID" value="BBO32689.1"/>
    <property type="molecule type" value="Genomic_DNA"/>
</dbReference>
<proteinExistence type="predicted"/>
<accession>A0A5K7XIC2</accession>
<name>A0A5K7XIC2_9BACT</name>
<dbReference type="AlphaFoldDB" id="A0A5K7XIC2"/>
<dbReference type="Proteomes" id="UP000326837">
    <property type="component" value="Chromosome"/>
</dbReference>
<keyword evidence="2" id="KW-1185">Reference proteome</keyword>
<gene>
    <name evidence="1" type="ORF">PLANPX_2301</name>
</gene>
<evidence type="ECO:0000313" key="1">
    <source>
        <dbReference type="EMBL" id="BBO32689.1"/>
    </source>
</evidence>
<protein>
    <submittedName>
        <fullName evidence="1">Uncharacterized protein</fullName>
    </submittedName>
</protein>
<organism evidence="1 2">
    <name type="scientific">Lacipirellula parvula</name>
    <dbReference type="NCBI Taxonomy" id="2650471"/>
    <lineage>
        <taxon>Bacteria</taxon>
        <taxon>Pseudomonadati</taxon>
        <taxon>Planctomycetota</taxon>
        <taxon>Planctomycetia</taxon>
        <taxon>Pirellulales</taxon>
        <taxon>Lacipirellulaceae</taxon>
        <taxon>Lacipirellula</taxon>
    </lineage>
</organism>
<reference evidence="2" key="1">
    <citation type="submission" date="2019-10" db="EMBL/GenBank/DDBJ databases">
        <title>Lacipirellula parvula gen. nov., sp. nov., representing a lineage of planctomycetes widespread in freshwater anoxic habitats, and description of the family Lacipirellulaceae.</title>
        <authorList>
            <person name="Dedysh S.N."/>
            <person name="Kulichevskaya I.S."/>
            <person name="Beletsky A.V."/>
            <person name="Rakitin A.L."/>
            <person name="Mardanov A.V."/>
            <person name="Ivanova A.A."/>
            <person name="Saltykova V.X."/>
            <person name="Rijpstra W.I.C."/>
            <person name="Sinninghe Damste J.S."/>
            <person name="Ravin N.V."/>
        </authorList>
    </citation>
    <scope>NUCLEOTIDE SEQUENCE [LARGE SCALE GENOMIC DNA]</scope>
    <source>
        <strain evidence="2">PX69</strain>
    </source>
</reference>
<dbReference type="KEGG" id="lpav:PLANPX_2301"/>
<evidence type="ECO:0000313" key="2">
    <source>
        <dbReference type="Proteomes" id="UP000326837"/>
    </source>
</evidence>
<sequence>MCLPPLLNANGVASSSPGLIAQAISPGSTSQFAAPTLKGLNQLASQTADATLSGL</sequence>